<dbReference type="InterPro" id="IPR049142">
    <property type="entry name" value="MS_channel_1st"/>
</dbReference>
<comment type="subcellular location">
    <subcellularLocation>
        <location evidence="1">Cell membrane</location>
        <topology evidence="1">Multi-pass membrane protein</topology>
    </subcellularLocation>
</comment>
<feature type="domain" description="Mechanosensitive ion channel MscS" evidence="8">
    <location>
        <begin position="179"/>
        <end position="246"/>
    </location>
</feature>
<dbReference type="InterPro" id="IPR049278">
    <property type="entry name" value="MS_channel_C"/>
</dbReference>
<dbReference type="SUPFAM" id="SSF50182">
    <property type="entry name" value="Sm-like ribonucleoproteins"/>
    <property type="match status" value="1"/>
</dbReference>
<reference evidence="11 12" key="1">
    <citation type="submission" date="2018-08" db="EMBL/GenBank/DDBJ databases">
        <title>Paenibacillus sp. M4BSY-1, whole genome shotgun sequence.</title>
        <authorList>
            <person name="Tuo L."/>
        </authorList>
    </citation>
    <scope>NUCLEOTIDE SEQUENCE [LARGE SCALE GENOMIC DNA]</scope>
    <source>
        <strain evidence="11 12">M4BSY-1</strain>
    </source>
</reference>
<feature type="domain" description="Mechanosensitive ion channel transmembrane helices 2/3" evidence="10">
    <location>
        <begin position="137"/>
        <end position="178"/>
    </location>
</feature>
<evidence type="ECO:0000259" key="9">
    <source>
        <dbReference type="Pfam" id="PF21082"/>
    </source>
</evidence>
<evidence type="ECO:0000313" key="11">
    <source>
        <dbReference type="EMBL" id="REK69618.1"/>
    </source>
</evidence>
<protein>
    <submittedName>
        <fullName evidence="11">Mechanosensitive ion channel family protein</fullName>
    </submittedName>
</protein>
<evidence type="ECO:0000256" key="2">
    <source>
        <dbReference type="ARBA" id="ARBA00008017"/>
    </source>
</evidence>
<dbReference type="InterPro" id="IPR045042">
    <property type="entry name" value="YnaI-like"/>
</dbReference>
<evidence type="ECO:0000259" key="8">
    <source>
        <dbReference type="Pfam" id="PF00924"/>
    </source>
</evidence>
<dbReference type="SUPFAM" id="SSF82689">
    <property type="entry name" value="Mechanosensitive channel protein MscS (YggB), C-terminal domain"/>
    <property type="match status" value="1"/>
</dbReference>
<keyword evidence="6 7" id="KW-0472">Membrane</keyword>
<feature type="transmembrane region" description="Helical" evidence="7">
    <location>
        <begin position="97"/>
        <end position="119"/>
    </location>
</feature>
<dbReference type="Pfam" id="PF00924">
    <property type="entry name" value="MS_channel_2nd"/>
    <property type="match status" value="1"/>
</dbReference>
<evidence type="ECO:0000256" key="1">
    <source>
        <dbReference type="ARBA" id="ARBA00004651"/>
    </source>
</evidence>
<keyword evidence="4 7" id="KW-0812">Transmembrane</keyword>
<keyword evidence="3" id="KW-1003">Cell membrane</keyword>
<dbReference type="AlphaFoldDB" id="A0A371P1Y8"/>
<evidence type="ECO:0000256" key="3">
    <source>
        <dbReference type="ARBA" id="ARBA00022475"/>
    </source>
</evidence>
<dbReference type="GO" id="GO:0055085">
    <property type="term" value="P:transmembrane transport"/>
    <property type="evidence" value="ECO:0007669"/>
    <property type="project" value="InterPro"/>
</dbReference>
<dbReference type="EMBL" id="QUBQ01000007">
    <property type="protein sequence ID" value="REK69618.1"/>
    <property type="molecule type" value="Genomic_DNA"/>
</dbReference>
<name>A0A371P1Y8_9BACL</name>
<feature type="domain" description="Mechanosensitive ion channel MscS C-terminal" evidence="9">
    <location>
        <begin position="252"/>
        <end position="338"/>
    </location>
</feature>
<dbReference type="InterPro" id="IPR011066">
    <property type="entry name" value="MscS_channel_C_sf"/>
</dbReference>
<dbReference type="InterPro" id="IPR010920">
    <property type="entry name" value="LSM_dom_sf"/>
</dbReference>
<dbReference type="OrthoDB" id="9809206at2"/>
<keyword evidence="12" id="KW-1185">Reference proteome</keyword>
<dbReference type="Pfam" id="PF21088">
    <property type="entry name" value="MS_channel_1st"/>
    <property type="match status" value="1"/>
</dbReference>
<accession>A0A371P1Y8</accession>
<dbReference type="InterPro" id="IPR011014">
    <property type="entry name" value="MscS_channel_TM-2"/>
</dbReference>
<dbReference type="PANTHER" id="PTHR43634">
    <property type="entry name" value="OW CONDUCTANCE MECHANOSENSITIVE CHANNEL"/>
    <property type="match status" value="1"/>
</dbReference>
<feature type="transmembrane region" description="Helical" evidence="7">
    <location>
        <begin position="62"/>
        <end position="85"/>
    </location>
</feature>
<gene>
    <name evidence="11" type="ORF">DX130_23650</name>
</gene>
<feature type="transmembrane region" description="Helical" evidence="7">
    <location>
        <begin position="16"/>
        <end position="41"/>
    </location>
</feature>
<evidence type="ECO:0000256" key="5">
    <source>
        <dbReference type="ARBA" id="ARBA00022989"/>
    </source>
</evidence>
<dbReference type="Gene3D" id="3.30.70.100">
    <property type="match status" value="1"/>
</dbReference>
<evidence type="ECO:0000256" key="4">
    <source>
        <dbReference type="ARBA" id="ARBA00022692"/>
    </source>
</evidence>
<dbReference type="SUPFAM" id="SSF82861">
    <property type="entry name" value="Mechanosensitive channel protein MscS (YggB), transmembrane region"/>
    <property type="match status" value="1"/>
</dbReference>
<dbReference type="Pfam" id="PF21082">
    <property type="entry name" value="MS_channel_3rd"/>
    <property type="match status" value="1"/>
</dbReference>
<dbReference type="Proteomes" id="UP000261905">
    <property type="component" value="Unassembled WGS sequence"/>
</dbReference>
<organism evidence="11 12">
    <name type="scientific">Paenibacillus paeoniae</name>
    <dbReference type="NCBI Taxonomy" id="2292705"/>
    <lineage>
        <taxon>Bacteria</taxon>
        <taxon>Bacillati</taxon>
        <taxon>Bacillota</taxon>
        <taxon>Bacilli</taxon>
        <taxon>Bacillales</taxon>
        <taxon>Paenibacillaceae</taxon>
        <taxon>Paenibacillus</taxon>
    </lineage>
</organism>
<proteinExistence type="inferred from homology"/>
<dbReference type="InterPro" id="IPR006685">
    <property type="entry name" value="MscS_channel_2nd"/>
</dbReference>
<dbReference type="RefSeq" id="WP_116049779.1">
    <property type="nucleotide sequence ID" value="NZ_QUBQ01000007.1"/>
</dbReference>
<dbReference type="PANTHER" id="PTHR43634:SF2">
    <property type="entry name" value="LOW CONDUCTANCE MECHANOSENSITIVE CHANNEL YNAI"/>
    <property type="match status" value="1"/>
</dbReference>
<sequence>MDWIMDKVEAWRLLDLGIAVGLFLLFLLFRRLFVRFLFAFLMRRLARLELAARVLEAFEKPLRGLFVLLGAYLAILYYIPAHWAIMLVVHKLFRSGMILLIGAGLYNLSAVSSLFMEGALKRFGGDDSSMLIPFLSKAVRFVVIVIAITAVVSEWGFNINGVVAGMGLGSLALALAAKDTLGNILGGVIIILEKPFSKGDWILTPSTEGVVEDITFRSSKIRTFADALVTVPNSTLADQPITNWSRMGRRRITFTLNVALDTEADRLTASIDRIEQYLMDHEDVDDGTIMVKFNEFKESSLGIMLYYFTKTTAWKDHLTVRQDTQLAMLQILKEEGVRLALPVQRVLIDRESGAARNAGDAGLG</sequence>
<keyword evidence="5 7" id="KW-1133">Transmembrane helix</keyword>
<evidence type="ECO:0000256" key="7">
    <source>
        <dbReference type="SAM" id="Phobius"/>
    </source>
</evidence>
<dbReference type="Gene3D" id="2.30.30.60">
    <property type="match status" value="1"/>
</dbReference>
<dbReference type="GO" id="GO:0005886">
    <property type="term" value="C:plasma membrane"/>
    <property type="evidence" value="ECO:0007669"/>
    <property type="project" value="UniProtKB-SubCell"/>
</dbReference>
<evidence type="ECO:0000256" key="6">
    <source>
        <dbReference type="ARBA" id="ARBA00023136"/>
    </source>
</evidence>
<comment type="caution">
    <text evidence="11">The sequence shown here is derived from an EMBL/GenBank/DDBJ whole genome shotgun (WGS) entry which is preliminary data.</text>
</comment>
<dbReference type="InterPro" id="IPR023408">
    <property type="entry name" value="MscS_beta-dom_sf"/>
</dbReference>
<evidence type="ECO:0000313" key="12">
    <source>
        <dbReference type="Proteomes" id="UP000261905"/>
    </source>
</evidence>
<evidence type="ECO:0000259" key="10">
    <source>
        <dbReference type="Pfam" id="PF21088"/>
    </source>
</evidence>
<comment type="similarity">
    <text evidence="2">Belongs to the MscS (TC 1.A.23) family.</text>
</comment>
<dbReference type="Gene3D" id="1.10.287.1260">
    <property type="match status" value="1"/>
</dbReference>